<sequence length="204" mass="22147">METSQALDGNILAAAPGILEVCLGSLSRQDLGRAACVCKAWRSVLSPTNVPFWMRKLRSLASEHNASGHPFSDWHGNTWTCYWNQDTTGALSTEQQYVFDPPLVIWTQGPLSGICHGAGRFAFLQPTSARSLGRMLSHGYEEANVGRTFFACMQALAGYTTALTQVVGGEHTCNPLPVLYIGLSPYGNLIGIVTAARWGEQQLD</sequence>
<dbReference type="Pfam" id="PF00646">
    <property type="entry name" value="F-box"/>
    <property type="match status" value="1"/>
</dbReference>
<organism evidence="2 3">
    <name type="scientific">[Myrmecia] bisecta</name>
    <dbReference type="NCBI Taxonomy" id="41462"/>
    <lineage>
        <taxon>Eukaryota</taxon>
        <taxon>Viridiplantae</taxon>
        <taxon>Chlorophyta</taxon>
        <taxon>core chlorophytes</taxon>
        <taxon>Trebouxiophyceae</taxon>
        <taxon>Trebouxiales</taxon>
        <taxon>Trebouxiaceae</taxon>
        <taxon>Myrmecia</taxon>
    </lineage>
</organism>
<gene>
    <name evidence="2" type="ORF">WJX72_004991</name>
</gene>
<comment type="caution">
    <text evidence="2">The sequence shown here is derived from an EMBL/GenBank/DDBJ whole genome shotgun (WGS) entry which is preliminary data.</text>
</comment>
<feature type="domain" description="F-box" evidence="1">
    <location>
        <begin position="18"/>
        <end position="45"/>
    </location>
</feature>
<keyword evidence="3" id="KW-1185">Reference proteome</keyword>
<dbReference type="Proteomes" id="UP001489004">
    <property type="component" value="Unassembled WGS sequence"/>
</dbReference>
<proteinExistence type="predicted"/>
<accession>A0AAW1PDT8</accession>
<protein>
    <recommendedName>
        <fullName evidence="1">F-box domain-containing protein</fullName>
    </recommendedName>
</protein>
<dbReference type="CDD" id="cd09917">
    <property type="entry name" value="F-box_SF"/>
    <property type="match status" value="1"/>
</dbReference>
<evidence type="ECO:0000313" key="2">
    <source>
        <dbReference type="EMBL" id="KAK9807636.1"/>
    </source>
</evidence>
<reference evidence="2 3" key="1">
    <citation type="journal article" date="2024" name="Nat. Commun.">
        <title>Phylogenomics reveals the evolutionary origins of lichenization in chlorophyte algae.</title>
        <authorList>
            <person name="Puginier C."/>
            <person name="Libourel C."/>
            <person name="Otte J."/>
            <person name="Skaloud P."/>
            <person name="Haon M."/>
            <person name="Grisel S."/>
            <person name="Petersen M."/>
            <person name="Berrin J.G."/>
            <person name="Delaux P.M."/>
            <person name="Dal Grande F."/>
            <person name="Keller J."/>
        </authorList>
    </citation>
    <scope>NUCLEOTIDE SEQUENCE [LARGE SCALE GENOMIC DNA]</scope>
    <source>
        <strain evidence="2 3">SAG 2043</strain>
    </source>
</reference>
<name>A0AAW1PDT8_9CHLO</name>
<dbReference type="EMBL" id="JALJOR010000012">
    <property type="protein sequence ID" value="KAK9807636.1"/>
    <property type="molecule type" value="Genomic_DNA"/>
</dbReference>
<dbReference type="AlphaFoldDB" id="A0AAW1PDT8"/>
<dbReference type="InterPro" id="IPR001810">
    <property type="entry name" value="F-box_dom"/>
</dbReference>
<dbReference type="InterPro" id="IPR036047">
    <property type="entry name" value="F-box-like_dom_sf"/>
</dbReference>
<evidence type="ECO:0000259" key="1">
    <source>
        <dbReference type="Pfam" id="PF00646"/>
    </source>
</evidence>
<evidence type="ECO:0000313" key="3">
    <source>
        <dbReference type="Proteomes" id="UP001489004"/>
    </source>
</evidence>
<dbReference type="SUPFAM" id="SSF81383">
    <property type="entry name" value="F-box domain"/>
    <property type="match status" value="1"/>
</dbReference>